<dbReference type="GO" id="GO:0042597">
    <property type="term" value="C:periplasmic space"/>
    <property type="evidence" value="ECO:0007669"/>
    <property type="project" value="UniProtKB-ARBA"/>
</dbReference>
<dbReference type="SUPFAM" id="SSF53850">
    <property type="entry name" value="Periplasmic binding protein-like II"/>
    <property type="match status" value="1"/>
</dbReference>
<evidence type="ECO:0000256" key="2">
    <source>
        <dbReference type="SAM" id="SignalP"/>
    </source>
</evidence>
<feature type="signal peptide" evidence="2">
    <location>
        <begin position="1"/>
        <end position="19"/>
    </location>
</feature>
<dbReference type="PANTHER" id="PTHR30290">
    <property type="entry name" value="PERIPLASMIC BINDING COMPONENT OF ABC TRANSPORTER"/>
    <property type="match status" value="1"/>
</dbReference>
<evidence type="ECO:0000256" key="1">
    <source>
        <dbReference type="ARBA" id="ARBA00022729"/>
    </source>
</evidence>
<dbReference type="Gene3D" id="3.10.105.10">
    <property type="entry name" value="Dipeptide-binding Protein, Domain 3"/>
    <property type="match status" value="1"/>
</dbReference>
<dbReference type="Gene3D" id="3.40.190.10">
    <property type="entry name" value="Periplasmic binding protein-like II"/>
    <property type="match status" value="1"/>
</dbReference>
<dbReference type="InterPro" id="IPR039424">
    <property type="entry name" value="SBP_5"/>
</dbReference>
<keyword evidence="5" id="KW-1185">Reference proteome</keyword>
<evidence type="ECO:0000313" key="4">
    <source>
        <dbReference type="EMBL" id="MCP2163458.1"/>
    </source>
</evidence>
<comment type="caution">
    <text evidence="4">The sequence shown here is derived from an EMBL/GenBank/DDBJ whole genome shotgun (WGS) entry which is preliminary data.</text>
</comment>
<feature type="chain" id="PRO_5042042871" evidence="2">
    <location>
        <begin position="20"/>
        <end position="554"/>
    </location>
</feature>
<name>A0AAE3G8Z1_9PSEU</name>
<dbReference type="InterPro" id="IPR030678">
    <property type="entry name" value="Peptide/Ni-bd"/>
</dbReference>
<dbReference type="AlphaFoldDB" id="A0AAE3G8Z1"/>
<reference evidence="4" key="1">
    <citation type="submission" date="2022-06" db="EMBL/GenBank/DDBJ databases">
        <title>Genomic Encyclopedia of Archaeal and Bacterial Type Strains, Phase II (KMG-II): from individual species to whole genera.</title>
        <authorList>
            <person name="Goeker M."/>
        </authorList>
    </citation>
    <scope>NUCLEOTIDE SEQUENCE</scope>
    <source>
        <strain evidence="4">DSM 43935</strain>
    </source>
</reference>
<dbReference type="Gene3D" id="3.90.76.10">
    <property type="entry name" value="Dipeptide-binding Protein, Domain 1"/>
    <property type="match status" value="1"/>
</dbReference>
<dbReference type="InterPro" id="IPR000914">
    <property type="entry name" value="SBP_5_dom"/>
</dbReference>
<dbReference type="RefSeq" id="WP_253766123.1">
    <property type="nucleotide sequence ID" value="NZ_JAMTCK010000001.1"/>
</dbReference>
<gene>
    <name evidence="4" type="ORF">LX83_000298</name>
</gene>
<organism evidence="4 5">
    <name type="scientific">Goodfellowiella coeruleoviolacea</name>
    <dbReference type="NCBI Taxonomy" id="334858"/>
    <lineage>
        <taxon>Bacteria</taxon>
        <taxon>Bacillati</taxon>
        <taxon>Actinomycetota</taxon>
        <taxon>Actinomycetes</taxon>
        <taxon>Pseudonocardiales</taxon>
        <taxon>Pseudonocardiaceae</taxon>
        <taxon>Goodfellowiella</taxon>
    </lineage>
</organism>
<dbReference type="GO" id="GO:0015833">
    <property type="term" value="P:peptide transport"/>
    <property type="evidence" value="ECO:0007669"/>
    <property type="project" value="TreeGrafter"/>
</dbReference>
<dbReference type="Proteomes" id="UP001206128">
    <property type="component" value="Unassembled WGS sequence"/>
</dbReference>
<dbReference type="Pfam" id="PF00496">
    <property type="entry name" value="SBP_bac_5"/>
    <property type="match status" value="1"/>
</dbReference>
<dbReference type="EMBL" id="JAMTCK010000001">
    <property type="protein sequence ID" value="MCP2163458.1"/>
    <property type="molecule type" value="Genomic_DNA"/>
</dbReference>
<protein>
    <submittedName>
        <fullName evidence="4">Peptide/nickel transport system substrate-binding protein</fullName>
    </submittedName>
</protein>
<dbReference type="GO" id="GO:0043190">
    <property type="term" value="C:ATP-binding cassette (ABC) transporter complex"/>
    <property type="evidence" value="ECO:0007669"/>
    <property type="project" value="InterPro"/>
</dbReference>
<dbReference type="PROSITE" id="PS51257">
    <property type="entry name" value="PROKAR_LIPOPROTEIN"/>
    <property type="match status" value="1"/>
</dbReference>
<evidence type="ECO:0000259" key="3">
    <source>
        <dbReference type="Pfam" id="PF00496"/>
    </source>
</evidence>
<proteinExistence type="predicted"/>
<keyword evidence="1 2" id="KW-0732">Signal</keyword>
<dbReference type="GO" id="GO:1904680">
    <property type="term" value="F:peptide transmembrane transporter activity"/>
    <property type="evidence" value="ECO:0007669"/>
    <property type="project" value="TreeGrafter"/>
</dbReference>
<sequence length="554" mass="59402">MLFRLFRLPGRARRLPALAGAVVAATAALTACVPVQHVTSTATHVDDYGTPVGDRPVRSGGELVMGLSSEPDRLDPTTSSSLYTRYVMSAICEKLYDLDQDGQIVPQLATALPTISADGRTVTIPVRTGIVFADGTPFDAEAVRASLQRHLSMTSSQRASEMGPIASIEAVGDSQVSIHYKRPFAPITAALADRAGMIMSPTALAEKAENFGDAPVCVGPFKFAERVPQTAIKVVRDPRYYDAAQVHLDAITYRIMPDANIRAANLRSGDVQVADTISPQDVDALVRDPDLRVLQAGSLGYQGVTINIGNTEGVGKPVHQIDTPLARDPRIRAAFSAAIDRQALVNTVFNDWYEPACSPVAPQSPYASPASDACPAFDPQRSRQLLAEAGVPVPFTVTMQVSNSQDQLRFAQALQASVAEGGFDLRIVPVEYSTLLDVQKRGDFEAVQLGWSGRIDPDANTSRFLATGAGGNYSGYSSPELDDLLSRAAQVTDVAQRTELYGQAVALVQRDNPIVYTYRVRNLTVHSGQVTGVRVFSDGVVRLGRAAFVSDQEG</sequence>
<dbReference type="PANTHER" id="PTHR30290:SF38">
    <property type="entry name" value="D,D-DIPEPTIDE-BINDING PERIPLASMIC PROTEIN DDPA-RELATED"/>
    <property type="match status" value="1"/>
</dbReference>
<feature type="domain" description="Solute-binding protein family 5" evidence="3">
    <location>
        <begin position="103"/>
        <end position="469"/>
    </location>
</feature>
<dbReference type="PIRSF" id="PIRSF002741">
    <property type="entry name" value="MppA"/>
    <property type="match status" value="1"/>
</dbReference>
<evidence type="ECO:0000313" key="5">
    <source>
        <dbReference type="Proteomes" id="UP001206128"/>
    </source>
</evidence>
<accession>A0AAE3G8Z1</accession>